<dbReference type="RefSeq" id="WP_200234591.1">
    <property type="nucleotide sequence ID" value="NZ_JAENGP010000004.1"/>
</dbReference>
<name>A0ABS1E9V7_9BURK</name>
<dbReference type="EMBL" id="JAENGP010000004">
    <property type="protein sequence ID" value="MBK1780577.1"/>
    <property type="molecule type" value="Genomic_DNA"/>
</dbReference>
<evidence type="ECO:0000313" key="1">
    <source>
        <dbReference type="EMBL" id="MBK1780577.1"/>
    </source>
</evidence>
<gene>
    <name evidence="1" type="ORF">JHL22_05045</name>
</gene>
<dbReference type="Proteomes" id="UP000635316">
    <property type="component" value="Unassembled WGS sequence"/>
</dbReference>
<evidence type="ECO:0000313" key="2">
    <source>
        <dbReference type="Proteomes" id="UP000635316"/>
    </source>
</evidence>
<sequence length="79" mass="8792">MSVQCVACKNFSLRGDNRSSIGMASQGYGICSFGTAGQFQSAIFPRHCAKFVQVDAEIEAKRVAWLDKQKAEFLKRIMK</sequence>
<protein>
    <submittedName>
        <fullName evidence="1">Uncharacterized protein</fullName>
    </submittedName>
</protein>
<accession>A0ABS1E9V7</accession>
<keyword evidence="2" id="KW-1185">Reference proteome</keyword>
<comment type="caution">
    <text evidence="1">The sequence shown here is derived from an EMBL/GenBank/DDBJ whole genome shotgun (WGS) entry which is preliminary data.</text>
</comment>
<organism evidence="1 2">
    <name type="scientific">Advenella mandrilli</name>
    <dbReference type="NCBI Taxonomy" id="2800330"/>
    <lineage>
        <taxon>Bacteria</taxon>
        <taxon>Pseudomonadati</taxon>
        <taxon>Pseudomonadota</taxon>
        <taxon>Betaproteobacteria</taxon>
        <taxon>Burkholderiales</taxon>
        <taxon>Alcaligenaceae</taxon>
    </lineage>
</organism>
<reference evidence="1 2" key="1">
    <citation type="submission" date="2020-12" db="EMBL/GenBank/DDBJ databases">
        <authorList>
            <person name="Lu T."/>
            <person name="Wang Q."/>
            <person name="Han X."/>
        </authorList>
    </citation>
    <scope>NUCLEOTIDE SEQUENCE [LARGE SCALE GENOMIC DNA]</scope>
    <source>
        <strain evidence="1 2">WQ 585</strain>
    </source>
</reference>
<proteinExistence type="predicted"/>